<gene>
    <name evidence="2" type="ORF">EW145_g8535</name>
</gene>
<dbReference type="AlphaFoldDB" id="A0A4S4K5B5"/>
<evidence type="ECO:0000313" key="3">
    <source>
        <dbReference type="Proteomes" id="UP000308199"/>
    </source>
</evidence>
<keyword evidence="3" id="KW-1185">Reference proteome</keyword>
<evidence type="ECO:0000313" key="2">
    <source>
        <dbReference type="EMBL" id="THG92921.1"/>
    </source>
</evidence>
<accession>A0A4S4K5B5</accession>
<dbReference type="EMBL" id="SGPK01001479">
    <property type="protein sequence ID" value="THG92921.1"/>
    <property type="molecule type" value="Genomic_DNA"/>
</dbReference>
<feature type="non-terminal residue" evidence="2">
    <location>
        <position position="1"/>
    </location>
</feature>
<evidence type="ECO:0000256" key="1">
    <source>
        <dbReference type="SAM" id="MobiDB-lite"/>
    </source>
</evidence>
<organism evidence="2 3">
    <name type="scientific">Phellinidium pouzarii</name>
    <dbReference type="NCBI Taxonomy" id="167371"/>
    <lineage>
        <taxon>Eukaryota</taxon>
        <taxon>Fungi</taxon>
        <taxon>Dikarya</taxon>
        <taxon>Basidiomycota</taxon>
        <taxon>Agaricomycotina</taxon>
        <taxon>Agaricomycetes</taxon>
        <taxon>Hymenochaetales</taxon>
        <taxon>Hymenochaetaceae</taxon>
        <taxon>Phellinidium</taxon>
    </lineage>
</organism>
<feature type="compositionally biased region" description="Polar residues" evidence="1">
    <location>
        <begin position="140"/>
        <end position="152"/>
    </location>
</feature>
<reference evidence="2 3" key="1">
    <citation type="submission" date="2019-02" db="EMBL/GenBank/DDBJ databases">
        <title>Genome sequencing of the rare red list fungi Phellinidium pouzarii.</title>
        <authorList>
            <person name="Buettner E."/>
            <person name="Kellner H."/>
        </authorList>
    </citation>
    <scope>NUCLEOTIDE SEQUENCE [LARGE SCALE GENOMIC DNA]</scope>
    <source>
        <strain evidence="2 3">DSM 108285</strain>
    </source>
</reference>
<protein>
    <submittedName>
        <fullName evidence="2">Uncharacterized protein</fullName>
    </submittedName>
</protein>
<dbReference type="Proteomes" id="UP000308199">
    <property type="component" value="Unassembled WGS sequence"/>
</dbReference>
<feature type="region of interest" description="Disordered" evidence="1">
    <location>
        <begin position="120"/>
        <end position="152"/>
    </location>
</feature>
<comment type="caution">
    <text evidence="2">The sequence shown here is derived from an EMBL/GenBank/DDBJ whole genome shotgun (WGS) entry which is preliminary data.</text>
</comment>
<sequence length="264" mass="29109">FSRDASKRVSWHERSLRKGASLYKGCNAFKVLGAPVHPITSKDDCWGMVHTAPVATPSLEGIDTAAFGTMPSRERRASISVAHLARNRALREEQRQEQMPVVQPMPASYFNFNLVEAPLLDPHPNGKSSDGYAQHAPGDSQPTTSSAESDGKYNTSLVLPEYQAVHEPINFDVPVSFQGYDAADHLTDGMARMLSFPGSETHGALAEDVTVLGIDFPNGGPLFEHEVFHELNNGFMSEHQLHRDDSETMTQYLNSDAFDPMMHL</sequence>
<proteinExistence type="predicted"/>
<name>A0A4S4K5B5_9AGAM</name>